<dbReference type="AlphaFoldDB" id="A0A096AFJ2"/>
<comment type="subcellular location">
    <subcellularLocation>
        <location evidence="1">Cell membrane</location>
        <topology evidence="1">Multi-pass membrane protein</topology>
    </subcellularLocation>
</comment>
<evidence type="ECO:0000256" key="1">
    <source>
        <dbReference type="ARBA" id="ARBA00004651"/>
    </source>
</evidence>
<feature type="transmembrane region" description="Helical" evidence="6">
    <location>
        <begin position="114"/>
        <end position="134"/>
    </location>
</feature>
<feature type="domain" description="DUF2179" evidence="7">
    <location>
        <begin position="229"/>
        <end position="283"/>
    </location>
</feature>
<evidence type="ECO:0000256" key="4">
    <source>
        <dbReference type="ARBA" id="ARBA00022989"/>
    </source>
</evidence>
<evidence type="ECO:0000259" key="7">
    <source>
        <dbReference type="Pfam" id="PF10035"/>
    </source>
</evidence>
<dbReference type="InterPro" id="IPR051461">
    <property type="entry name" value="UPF0750_membrane"/>
</dbReference>
<dbReference type="CDD" id="cd16380">
    <property type="entry name" value="YitT_C"/>
    <property type="match status" value="1"/>
</dbReference>
<dbReference type="PANTHER" id="PTHR33545:SF5">
    <property type="entry name" value="UPF0750 MEMBRANE PROTEIN YITT"/>
    <property type="match status" value="1"/>
</dbReference>
<feature type="transmembrane region" description="Helical" evidence="6">
    <location>
        <begin position="81"/>
        <end position="102"/>
    </location>
</feature>
<feature type="transmembrane region" description="Helical" evidence="6">
    <location>
        <begin position="49"/>
        <end position="74"/>
    </location>
</feature>
<evidence type="ECO:0000256" key="3">
    <source>
        <dbReference type="ARBA" id="ARBA00022692"/>
    </source>
</evidence>
<feature type="transmembrane region" description="Helical" evidence="6">
    <location>
        <begin position="155"/>
        <end position="175"/>
    </location>
</feature>
<dbReference type="PIRSF" id="PIRSF006483">
    <property type="entry name" value="Membrane_protein_YitT"/>
    <property type="match status" value="1"/>
</dbReference>
<keyword evidence="4 6" id="KW-1133">Transmembrane helix</keyword>
<dbReference type="Gene3D" id="3.30.70.120">
    <property type="match status" value="1"/>
</dbReference>
<keyword evidence="2" id="KW-1003">Cell membrane</keyword>
<keyword evidence="3 6" id="KW-0812">Transmembrane</keyword>
<dbReference type="InterPro" id="IPR019264">
    <property type="entry name" value="DUF2179"/>
</dbReference>
<evidence type="ECO:0000256" key="5">
    <source>
        <dbReference type="ARBA" id="ARBA00023136"/>
    </source>
</evidence>
<protein>
    <submittedName>
        <fullName evidence="8">Membrane protein</fullName>
    </submittedName>
</protein>
<dbReference type="InterPro" id="IPR003740">
    <property type="entry name" value="YitT"/>
</dbReference>
<dbReference type="GO" id="GO:0005886">
    <property type="term" value="C:plasma membrane"/>
    <property type="evidence" value="ECO:0007669"/>
    <property type="project" value="UniProtKB-SubCell"/>
</dbReference>
<name>A0A096AFJ2_9BACT</name>
<keyword evidence="5 6" id="KW-0472">Membrane</keyword>
<gene>
    <name evidence="8" type="ORF">HMPREF0647_00320</name>
</gene>
<organism evidence="8 9">
    <name type="scientific">Prevotella bivia DNF00320</name>
    <dbReference type="NCBI Taxonomy" id="1401068"/>
    <lineage>
        <taxon>Bacteria</taxon>
        <taxon>Pseudomonadati</taxon>
        <taxon>Bacteroidota</taxon>
        <taxon>Bacteroidia</taxon>
        <taxon>Bacteroidales</taxon>
        <taxon>Prevotellaceae</taxon>
        <taxon>Prevotella</taxon>
    </lineage>
</organism>
<dbReference type="PANTHER" id="PTHR33545">
    <property type="entry name" value="UPF0750 MEMBRANE PROTEIN YITT-RELATED"/>
    <property type="match status" value="1"/>
</dbReference>
<accession>A0A096AFJ2</accession>
<evidence type="ECO:0000256" key="2">
    <source>
        <dbReference type="ARBA" id="ARBA00022475"/>
    </source>
</evidence>
<evidence type="ECO:0000313" key="9">
    <source>
        <dbReference type="Proteomes" id="UP000029525"/>
    </source>
</evidence>
<reference evidence="8 9" key="1">
    <citation type="submission" date="2014-07" db="EMBL/GenBank/DDBJ databases">
        <authorList>
            <person name="McCorrison J."/>
            <person name="Sanka R."/>
            <person name="Torralba M."/>
            <person name="Gillis M."/>
            <person name="Haft D.H."/>
            <person name="Methe B."/>
            <person name="Sutton G."/>
            <person name="Nelson K.E."/>
        </authorList>
    </citation>
    <scope>NUCLEOTIDE SEQUENCE [LARGE SCALE GENOMIC DNA]</scope>
    <source>
        <strain evidence="8 9">DNF00320</strain>
    </source>
</reference>
<dbReference type="OrthoDB" id="1114876at2"/>
<dbReference type="Pfam" id="PF02588">
    <property type="entry name" value="YitT_membrane"/>
    <property type="match status" value="1"/>
</dbReference>
<dbReference type="InterPro" id="IPR015867">
    <property type="entry name" value="N-reg_PII/ATP_PRibTrfase_C"/>
</dbReference>
<evidence type="ECO:0000313" key="8">
    <source>
        <dbReference type="EMBL" id="KGF45883.1"/>
    </source>
</evidence>
<dbReference type="EMBL" id="JRNQ01000002">
    <property type="protein sequence ID" value="KGF45883.1"/>
    <property type="molecule type" value="Genomic_DNA"/>
</dbReference>
<comment type="caution">
    <text evidence="8">The sequence shown here is derived from an EMBL/GenBank/DDBJ whole genome shotgun (WGS) entry which is preliminary data.</text>
</comment>
<evidence type="ECO:0000256" key="6">
    <source>
        <dbReference type="SAM" id="Phobius"/>
    </source>
</evidence>
<sequence>MSISKKQLYREIIDYVMIAVGMVSYAIGWTIFLLPNNIGNGGVAGLASIIYWGTGTPITVTYFGMNVILLAIALKVLGWRFCVRTVYGVITLTVAVGVMRAAFPNPMILHSQPFMVTIIGGIFCGLGVGFGLAYNGSSGGSDIVAAVVNKYRDISLGRVILLCDIIIVSLSYFVLHSWEQVIYGYVTLFTISFVVDQVVNVGRQSVQFLIISERYEEICEAIIGGTHPRGCTLLDAQGYYTGHETKIILTVARKREAPMLYRLIDEIDPNAFITLNRVSGVYGNGFDRLKVKRKKQGARMQGLAAPIAKEENLMEV</sequence>
<feature type="transmembrane region" description="Helical" evidence="6">
    <location>
        <begin position="181"/>
        <end position="199"/>
    </location>
</feature>
<dbReference type="Pfam" id="PF10035">
    <property type="entry name" value="DUF2179"/>
    <property type="match status" value="1"/>
</dbReference>
<feature type="transmembrane region" description="Helical" evidence="6">
    <location>
        <begin position="12"/>
        <end position="34"/>
    </location>
</feature>
<proteinExistence type="predicted"/>
<dbReference type="Proteomes" id="UP000029525">
    <property type="component" value="Unassembled WGS sequence"/>
</dbReference>